<keyword evidence="3" id="KW-1185">Reference proteome</keyword>
<feature type="transmembrane region" description="Helical" evidence="1">
    <location>
        <begin position="50"/>
        <end position="71"/>
    </location>
</feature>
<dbReference type="Proteomes" id="UP001620597">
    <property type="component" value="Unassembled WGS sequence"/>
</dbReference>
<dbReference type="RefSeq" id="WP_416206915.1">
    <property type="nucleotide sequence ID" value="NZ_JBBKTX010000022.1"/>
</dbReference>
<accession>A0ABW8NM28</accession>
<evidence type="ECO:0000256" key="1">
    <source>
        <dbReference type="SAM" id="Phobius"/>
    </source>
</evidence>
<organism evidence="2 3">
    <name type="scientific">Oceanobacter antarcticus</name>
    <dbReference type="NCBI Taxonomy" id="3133425"/>
    <lineage>
        <taxon>Bacteria</taxon>
        <taxon>Pseudomonadati</taxon>
        <taxon>Pseudomonadota</taxon>
        <taxon>Gammaproteobacteria</taxon>
        <taxon>Oceanospirillales</taxon>
        <taxon>Oceanospirillaceae</taxon>
        <taxon>Oceanobacter</taxon>
    </lineage>
</organism>
<evidence type="ECO:0000313" key="2">
    <source>
        <dbReference type="EMBL" id="MFK4753936.1"/>
    </source>
</evidence>
<comment type="caution">
    <text evidence="2">The sequence shown here is derived from an EMBL/GenBank/DDBJ whole genome shotgun (WGS) entry which is preliminary data.</text>
</comment>
<keyword evidence="1" id="KW-0812">Transmembrane</keyword>
<protein>
    <submittedName>
        <fullName evidence="2">Uncharacterized protein</fullName>
    </submittedName>
</protein>
<evidence type="ECO:0000313" key="3">
    <source>
        <dbReference type="Proteomes" id="UP001620597"/>
    </source>
</evidence>
<gene>
    <name evidence="2" type="ORF">WG929_16105</name>
</gene>
<reference evidence="2 3" key="1">
    <citation type="submission" date="2024-03" db="EMBL/GenBank/DDBJ databases">
        <title>High-quality draft genome sequence of Oceanobacter sp. wDCs-4.</title>
        <authorList>
            <person name="Dong C."/>
        </authorList>
    </citation>
    <scope>NUCLEOTIDE SEQUENCE [LARGE SCALE GENOMIC DNA]</scope>
    <source>
        <strain evidence="3">wDCs-4</strain>
    </source>
</reference>
<name>A0ABW8NM28_9GAMM</name>
<sequence>MKKDNKNKITTTENQAISSFENFFYRYVAWFPILVLPALVWEMFSVNDYAPAGLIGVMHAVLVFRLVTIAGQQGWFKKRQQL</sequence>
<keyword evidence="1" id="KW-0472">Membrane</keyword>
<feature type="transmembrane region" description="Helical" evidence="1">
    <location>
        <begin position="24"/>
        <end position="44"/>
    </location>
</feature>
<proteinExistence type="predicted"/>
<dbReference type="EMBL" id="JBBKTX010000022">
    <property type="protein sequence ID" value="MFK4753936.1"/>
    <property type="molecule type" value="Genomic_DNA"/>
</dbReference>
<keyword evidence="1" id="KW-1133">Transmembrane helix</keyword>